<keyword evidence="2" id="KW-1185">Reference proteome</keyword>
<sequence length="179" mass="20242">MTSRWAGRARWPLSRPLPWLLPLPALWARAAAGRLALSAGRLSRGCAWWRVLPGSPWRPLLPSWWGGGRLSLGWSGWWLVRWPLRAAGPLAAPRRWGDRCPRWPGGLVVRRRDRAGLGQLATPRGVFILIRWSRLVPRGWAVLWRLLRAARWEGSPGWLCVQRGPILATSIPVWRAAGV</sequence>
<dbReference type="Proteomes" id="UP001596337">
    <property type="component" value="Unassembled WGS sequence"/>
</dbReference>
<reference evidence="2" key="1">
    <citation type="journal article" date="2019" name="Int. J. Syst. Evol. Microbiol.">
        <title>The Global Catalogue of Microorganisms (GCM) 10K type strain sequencing project: providing services to taxonomists for standard genome sequencing and annotation.</title>
        <authorList>
            <consortium name="The Broad Institute Genomics Platform"/>
            <consortium name="The Broad Institute Genome Sequencing Center for Infectious Disease"/>
            <person name="Wu L."/>
            <person name="Ma J."/>
        </authorList>
    </citation>
    <scope>NUCLEOTIDE SEQUENCE [LARGE SCALE GENOMIC DNA]</scope>
    <source>
        <strain evidence="2">KCTC 32255</strain>
    </source>
</reference>
<evidence type="ECO:0000313" key="2">
    <source>
        <dbReference type="Proteomes" id="UP001596337"/>
    </source>
</evidence>
<dbReference type="EMBL" id="JBHSXX010000001">
    <property type="protein sequence ID" value="MFC6865706.1"/>
    <property type="molecule type" value="Genomic_DNA"/>
</dbReference>
<protein>
    <submittedName>
        <fullName evidence="1">Uncharacterized protein</fullName>
    </submittedName>
</protein>
<comment type="caution">
    <text evidence="1">The sequence shown here is derived from an EMBL/GenBank/DDBJ whole genome shotgun (WGS) entry which is preliminary data.</text>
</comment>
<proteinExistence type="predicted"/>
<organism evidence="1 2">
    <name type="scientific">Haloechinothrix salitolerans</name>
    <dbReference type="NCBI Taxonomy" id="926830"/>
    <lineage>
        <taxon>Bacteria</taxon>
        <taxon>Bacillati</taxon>
        <taxon>Actinomycetota</taxon>
        <taxon>Actinomycetes</taxon>
        <taxon>Pseudonocardiales</taxon>
        <taxon>Pseudonocardiaceae</taxon>
        <taxon>Haloechinothrix</taxon>
    </lineage>
</organism>
<accession>A0ABW2BRQ4</accession>
<gene>
    <name evidence="1" type="ORF">ACFQGD_00950</name>
</gene>
<dbReference type="RefSeq" id="WP_345392289.1">
    <property type="nucleotide sequence ID" value="NZ_BAABLA010000007.1"/>
</dbReference>
<name>A0ABW2BRQ4_9PSEU</name>
<evidence type="ECO:0000313" key="1">
    <source>
        <dbReference type="EMBL" id="MFC6865706.1"/>
    </source>
</evidence>